<evidence type="ECO:0000259" key="3">
    <source>
        <dbReference type="Pfam" id="PF01408"/>
    </source>
</evidence>
<evidence type="ECO:0000313" key="5">
    <source>
        <dbReference type="EMBL" id="RKR13791.1"/>
    </source>
</evidence>
<proteinExistence type="predicted"/>
<evidence type="ECO:0000256" key="1">
    <source>
        <dbReference type="ARBA" id="ARBA00023002"/>
    </source>
</evidence>
<dbReference type="Pfam" id="PF22725">
    <property type="entry name" value="GFO_IDH_MocA_C3"/>
    <property type="match status" value="1"/>
</dbReference>
<accession>A0A495EAS9</accession>
<reference evidence="5 6" key="1">
    <citation type="submission" date="2018-10" db="EMBL/GenBank/DDBJ databases">
        <title>Genomic Encyclopedia of Type Strains, Phase IV (KMG-IV): sequencing the most valuable type-strain genomes for metagenomic binning, comparative biology and taxonomic classification.</title>
        <authorList>
            <person name="Goeker M."/>
        </authorList>
    </citation>
    <scope>NUCLEOTIDE SEQUENCE [LARGE SCALE GENOMIC DNA]</scope>
    <source>
        <strain evidence="5 6">DSM 25586</strain>
    </source>
</reference>
<dbReference type="Gene3D" id="3.40.50.720">
    <property type="entry name" value="NAD(P)-binding Rossmann-like Domain"/>
    <property type="match status" value="1"/>
</dbReference>
<dbReference type="EMBL" id="RBIR01000009">
    <property type="protein sequence ID" value="RKR13791.1"/>
    <property type="molecule type" value="Genomic_DNA"/>
</dbReference>
<evidence type="ECO:0000256" key="2">
    <source>
        <dbReference type="ARBA" id="ARBA00023027"/>
    </source>
</evidence>
<dbReference type="Gene3D" id="3.30.360.10">
    <property type="entry name" value="Dihydrodipicolinate Reductase, domain 2"/>
    <property type="match status" value="1"/>
</dbReference>
<gene>
    <name evidence="5" type="ORF">C8D78_3453</name>
</gene>
<dbReference type="InterPro" id="IPR036291">
    <property type="entry name" value="NAD(P)-bd_dom_sf"/>
</dbReference>
<dbReference type="InterPro" id="IPR055170">
    <property type="entry name" value="GFO_IDH_MocA-like_dom"/>
</dbReference>
<name>A0A495EAS9_9MICC</name>
<dbReference type="PANTHER" id="PTHR43818:SF11">
    <property type="entry name" value="BCDNA.GH03377"/>
    <property type="match status" value="1"/>
</dbReference>
<feature type="domain" description="GFO/IDH/MocA-like oxidoreductase" evidence="4">
    <location>
        <begin position="180"/>
        <end position="308"/>
    </location>
</feature>
<keyword evidence="1" id="KW-0560">Oxidoreductase</keyword>
<dbReference type="Pfam" id="PF01408">
    <property type="entry name" value="GFO_IDH_MocA"/>
    <property type="match status" value="1"/>
</dbReference>
<sequence>MVHTPINSMENCVQKTTIERLRVPRPGDRNEVAKTYYPPELRAAIVGTGGIARIHGQRIQDLGSRVVGVCGRDLSKAQALAAELQPAGRRGGFRRRDGIEPFADLGRMLDETGPDVLHVCSPHGFHAAHALEAIKRGIHVICEKPMTTTVEDAQRLLDASEAAGIHAAVCLTQRSYPMVAELRGRILSGEIGKLQAVRGGFLSWDSSHENWGWGFDPAIAGTSYATADLGVHWLDLVEHVTGSRISQVDARFSTLRPTRVKDGREVDVQAEDYVRVFLQLSDGTPGSAVFSGVCAGEPNACFIDVDGMDGGFHWQADDPNVLRHRRADASILTIARDPERLSADAGRIAFTPAGHAEGFGDAFRNLIRDVYAAIGGDPVAYPTFADGRRLVSVVHAIQESAQTRKAIDID</sequence>
<keyword evidence="2" id="KW-0520">NAD</keyword>
<comment type="caution">
    <text evidence="5">The sequence shown here is derived from an EMBL/GenBank/DDBJ whole genome shotgun (WGS) entry which is preliminary data.</text>
</comment>
<dbReference type="InterPro" id="IPR000683">
    <property type="entry name" value="Gfo/Idh/MocA-like_OxRdtase_N"/>
</dbReference>
<dbReference type="InterPro" id="IPR050463">
    <property type="entry name" value="Gfo/Idh/MocA_oxidrdct_glycsds"/>
</dbReference>
<evidence type="ECO:0000259" key="4">
    <source>
        <dbReference type="Pfam" id="PF22725"/>
    </source>
</evidence>
<protein>
    <submittedName>
        <fullName evidence="5">Putative dehydrogenase</fullName>
    </submittedName>
</protein>
<dbReference type="OrthoDB" id="9792085at2"/>
<dbReference type="AlphaFoldDB" id="A0A495EAS9"/>
<dbReference type="GO" id="GO:0016491">
    <property type="term" value="F:oxidoreductase activity"/>
    <property type="evidence" value="ECO:0007669"/>
    <property type="project" value="UniProtKB-KW"/>
</dbReference>
<feature type="domain" description="Gfo/Idh/MocA-like oxidoreductase N-terminal" evidence="3">
    <location>
        <begin position="41"/>
        <end position="164"/>
    </location>
</feature>
<evidence type="ECO:0000313" key="6">
    <source>
        <dbReference type="Proteomes" id="UP000276055"/>
    </source>
</evidence>
<organism evidence="5 6">
    <name type="scientific">Arthrobacter oryzae</name>
    <dbReference type="NCBI Taxonomy" id="409290"/>
    <lineage>
        <taxon>Bacteria</taxon>
        <taxon>Bacillati</taxon>
        <taxon>Actinomycetota</taxon>
        <taxon>Actinomycetes</taxon>
        <taxon>Micrococcales</taxon>
        <taxon>Micrococcaceae</taxon>
        <taxon>Arthrobacter</taxon>
    </lineage>
</organism>
<dbReference type="GO" id="GO:0000166">
    <property type="term" value="F:nucleotide binding"/>
    <property type="evidence" value="ECO:0007669"/>
    <property type="project" value="InterPro"/>
</dbReference>
<dbReference type="PANTHER" id="PTHR43818">
    <property type="entry name" value="BCDNA.GH03377"/>
    <property type="match status" value="1"/>
</dbReference>
<dbReference type="SUPFAM" id="SSF55347">
    <property type="entry name" value="Glyceraldehyde-3-phosphate dehydrogenase-like, C-terminal domain"/>
    <property type="match status" value="1"/>
</dbReference>
<dbReference type="Proteomes" id="UP000276055">
    <property type="component" value="Unassembled WGS sequence"/>
</dbReference>
<dbReference type="RefSeq" id="WP_120955052.1">
    <property type="nucleotide sequence ID" value="NZ_RBIR01000009.1"/>
</dbReference>
<dbReference type="SUPFAM" id="SSF51735">
    <property type="entry name" value="NAD(P)-binding Rossmann-fold domains"/>
    <property type="match status" value="1"/>
</dbReference>